<name>A0ABP1PQR8_9HEXA</name>
<dbReference type="InterPro" id="IPR001680">
    <property type="entry name" value="WD40_rpt"/>
</dbReference>
<dbReference type="EMBL" id="CAXLJM020000007">
    <property type="protein sequence ID" value="CAL8073735.1"/>
    <property type="molecule type" value="Genomic_DNA"/>
</dbReference>
<accession>A0ABP1PQR8</accession>
<evidence type="ECO:0000313" key="1">
    <source>
        <dbReference type="EMBL" id="CAL8073735.1"/>
    </source>
</evidence>
<reference evidence="1 2" key="1">
    <citation type="submission" date="2024-08" db="EMBL/GenBank/DDBJ databases">
        <authorList>
            <person name="Cucini C."/>
            <person name="Frati F."/>
        </authorList>
    </citation>
    <scope>NUCLEOTIDE SEQUENCE [LARGE SCALE GENOMIC DNA]</scope>
</reference>
<proteinExistence type="predicted"/>
<dbReference type="SUPFAM" id="SSF50978">
    <property type="entry name" value="WD40 repeat-like"/>
    <property type="match status" value="1"/>
</dbReference>
<dbReference type="Pfam" id="PF00400">
    <property type="entry name" value="WD40"/>
    <property type="match status" value="1"/>
</dbReference>
<keyword evidence="2" id="KW-1185">Reference proteome</keyword>
<comment type="caution">
    <text evidence="1">The sequence shown here is derived from an EMBL/GenBank/DDBJ whole genome shotgun (WGS) entry which is preliminary data.</text>
</comment>
<organism evidence="1 2">
    <name type="scientific">Orchesella dallaii</name>
    <dbReference type="NCBI Taxonomy" id="48710"/>
    <lineage>
        <taxon>Eukaryota</taxon>
        <taxon>Metazoa</taxon>
        <taxon>Ecdysozoa</taxon>
        <taxon>Arthropoda</taxon>
        <taxon>Hexapoda</taxon>
        <taxon>Collembola</taxon>
        <taxon>Entomobryomorpha</taxon>
        <taxon>Entomobryoidea</taxon>
        <taxon>Orchesellidae</taxon>
        <taxon>Orchesellinae</taxon>
        <taxon>Orchesella</taxon>
    </lineage>
</organism>
<protein>
    <submittedName>
        <fullName evidence="1">Uncharacterized protein</fullName>
    </submittedName>
</protein>
<dbReference type="Proteomes" id="UP001642540">
    <property type="component" value="Unassembled WGS sequence"/>
</dbReference>
<dbReference type="Gene3D" id="2.130.10.10">
    <property type="entry name" value="YVTN repeat-like/Quinoprotein amine dehydrogenase"/>
    <property type="match status" value="1"/>
</dbReference>
<gene>
    <name evidence="1" type="ORF">ODALV1_LOCUS2690</name>
</gene>
<sequence>MKAPVAIGEVHPLKWAAAPVAIGEVHPLKWAAAPVAIGEVHQFQWATTPVGEVQSVQRFKTKVNTIKFKSHDFITSFTNHTNWVRSVRYFRDDRLLRTVSNYKTIRFYDAFQPGGAFAVTISEDAKVKFFGLVEGRPIFTLSGPRSGILTTAFSPD</sequence>
<evidence type="ECO:0000313" key="2">
    <source>
        <dbReference type="Proteomes" id="UP001642540"/>
    </source>
</evidence>
<dbReference type="InterPro" id="IPR036322">
    <property type="entry name" value="WD40_repeat_dom_sf"/>
</dbReference>
<dbReference type="InterPro" id="IPR015943">
    <property type="entry name" value="WD40/YVTN_repeat-like_dom_sf"/>
</dbReference>